<dbReference type="InterPro" id="IPR002559">
    <property type="entry name" value="Transposase_11"/>
</dbReference>
<evidence type="ECO:0000259" key="1">
    <source>
        <dbReference type="Pfam" id="PF01609"/>
    </source>
</evidence>
<feature type="domain" description="Transposase IS4-like" evidence="1">
    <location>
        <begin position="8"/>
        <end position="134"/>
    </location>
</feature>
<dbReference type="Proteomes" id="UP000824229">
    <property type="component" value="Unassembled WGS sequence"/>
</dbReference>
<reference evidence="2" key="1">
    <citation type="journal article" date="2021" name="PeerJ">
        <title>Extensive microbial diversity within the chicken gut microbiome revealed by metagenomics and culture.</title>
        <authorList>
            <person name="Gilroy R."/>
            <person name="Ravi A."/>
            <person name="Getino M."/>
            <person name="Pursley I."/>
            <person name="Horton D.L."/>
            <person name="Alikhan N.F."/>
            <person name="Baker D."/>
            <person name="Gharbi K."/>
            <person name="Hall N."/>
            <person name="Watson M."/>
            <person name="Adriaenssens E.M."/>
            <person name="Foster-Nyarko E."/>
            <person name="Jarju S."/>
            <person name="Secka A."/>
            <person name="Antonio M."/>
            <person name="Oren A."/>
            <person name="Chaudhuri R.R."/>
            <person name="La Ragione R."/>
            <person name="Hildebrand F."/>
            <person name="Pallen M.J."/>
        </authorList>
    </citation>
    <scope>NUCLEOTIDE SEQUENCE</scope>
    <source>
        <strain evidence="2">B5-657</strain>
    </source>
</reference>
<gene>
    <name evidence="2" type="ORF">H9872_07065</name>
</gene>
<dbReference type="GO" id="GO:0004803">
    <property type="term" value="F:transposase activity"/>
    <property type="evidence" value="ECO:0007669"/>
    <property type="project" value="InterPro"/>
</dbReference>
<name>A0A9E2NLV5_9FIRM</name>
<dbReference type="Pfam" id="PF01609">
    <property type="entry name" value="DDE_Tnp_1"/>
    <property type="match status" value="1"/>
</dbReference>
<organism evidence="2 3">
    <name type="scientific">Candidatus Cellulosilyticum pullistercoris</name>
    <dbReference type="NCBI Taxonomy" id="2838521"/>
    <lineage>
        <taxon>Bacteria</taxon>
        <taxon>Bacillati</taxon>
        <taxon>Bacillota</taxon>
        <taxon>Clostridia</taxon>
        <taxon>Lachnospirales</taxon>
        <taxon>Cellulosilyticaceae</taxon>
        <taxon>Cellulosilyticum</taxon>
    </lineage>
</organism>
<dbReference type="PANTHER" id="PTHR33258">
    <property type="entry name" value="TRANSPOSASE INSL FOR INSERTION SEQUENCE ELEMENT IS186A-RELATED"/>
    <property type="match status" value="1"/>
</dbReference>
<evidence type="ECO:0000313" key="3">
    <source>
        <dbReference type="Proteomes" id="UP000824229"/>
    </source>
</evidence>
<dbReference type="AlphaFoldDB" id="A0A9E2NLV5"/>
<dbReference type="EMBL" id="JAHLFQ010000161">
    <property type="protein sequence ID" value="MBU3804499.1"/>
    <property type="molecule type" value="Genomic_DNA"/>
</dbReference>
<dbReference type="SUPFAM" id="SSF53098">
    <property type="entry name" value="Ribonuclease H-like"/>
    <property type="match status" value="1"/>
</dbReference>
<proteinExistence type="predicted"/>
<dbReference type="PANTHER" id="PTHR33258:SF1">
    <property type="entry name" value="TRANSPOSASE INSL FOR INSERTION SEQUENCE ELEMENT IS186A-RELATED"/>
    <property type="match status" value="1"/>
</dbReference>
<dbReference type="InterPro" id="IPR012337">
    <property type="entry name" value="RNaseH-like_sf"/>
</dbReference>
<protein>
    <submittedName>
        <fullName evidence="2">Transposase</fullName>
    </submittedName>
</protein>
<reference evidence="2" key="2">
    <citation type="submission" date="2021-04" db="EMBL/GenBank/DDBJ databases">
        <authorList>
            <person name="Gilroy R."/>
        </authorList>
    </citation>
    <scope>NUCLEOTIDE SEQUENCE</scope>
    <source>
        <strain evidence="2">B5-657</strain>
    </source>
</reference>
<dbReference type="GO" id="GO:0006313">
    <property type="term" value="P:DNA transposition"/>
    <property type="evidence" value="ECO:0007669"/>
    <property type="project" value="InterPro"/>
</dbReference>
<sequence length="216" mass="26072">MVDRSNLDKNTIIMADRGYESYNVLAHIQEKGWKYIIIKMFIVNLQESKQKKFYPMWFRVVRFKITDDTYETVITNLDADAFSSEELKKLYHMRWGIETSFRELKYALGLISFHAKKVEYIIQEVFARLVMYNLCEMITLHVVVQQKPTKNEYQVNFTVAIHIYKKFFRDENVHPPEVEVLIRKNILPVREDRKNPRRIKFKKAGFNQDKRLEVYF</sequence>
<comment type="caution">
    <text evidence="2">The sequence shown here is derived from an EMBL/GenBank/DDBJ whole genome shotgun (WGS) entry which is preliminary data.</text>
</comment>
<accession>A0A9E2NLV5</accession>
<dbReference type="GO" id="GO:0003677">
    <property type="term" value="F:DNA binding"/>
    <property type="evidence" value="ECO:0007669"/>
    <property type="project" value="InterPro"/>
</dbReference>
<evidence type="ECO:0000313" key="2">
    <source>
        <dbReference type="EMBL" id="MBU3804499.1"/>
    </source>
</evidence>